<dbReference type="GO" id="GO:0005743">
    <property type="term" value="C:mitochondrial inner membrane"/>
    <property type="evidence" value="ECO:0007669"/>
    <property type="project" value="UniProtKB-SubCell"/>
</dbReference>
<gene>
    <name evidence="12" type="ORF">NDU88_002350</name>
</gene>
<dbReference type="InterPro" id="IPR023395">
    <property type="entry name" value="MCP_dom_sf"/>
</dbReference>
<keyword evidence="8" id="KW-0496">Mitochondrion</keyword>
<dbReference type="SUPFAM" id="SSF103506">
    <property type="entry name" value="Mitochondrial carrier"/>
    <property type="match status" value="1"/>
</dbReference>
<dbReference type="FunFam" id="1.50.40.10:FF:000049">
    <property type="entry name" value="Solute carrier family 25 member 45"/>
    <property type="match status" value="1"/>
</dbReference>
<evidence type="ECO:0000256" key="3">
    <source>
        <dbReference type="ARBA" id="ARBA00022448"/>
    </source>
</evidence>
<keyword evidence="9 10" id="KW-0472">Membrane</keyword>
<dbReference type="EMBL" id="JANPWB010000013">
    <property type="protein sequence ID" value="KAJ1104942.1"/>
    <property type="molecule type" value="Genomic_DNA"/>
</dbReference>
<keyword evidence="3 11" id="KW-0813">Transport</keyword>
<evidence type="ECO:0000256" key="8">
    <source>
        <dbReference type="ARBA" id="ARBA00023128"/>
    </source>
</evidence>
<dbReference type="Gene3D" id="1.50.40.10">
    <property type="entry name" value="Mitochondrial carrier domain"/>
    <property type="match status" value="1"/>
</dbReference>
<feature type="repeat" description="Solcar" evidence="10">
    <location>
        <begin position="227"/>
        <end position="314"/>
    </location>
</feature>
<keyword evidence="4 10" id="KW-0812">Transmembrane</keyword>
<feature type="repeat" description="Solcar" evidence="10">
    <location>
        <begin position="120"/>
        <end position="218"/>
    </location>
</feature>
<evidence type="ECO:0000256" key="7">
    <source>
        <dbReference type="ARBA" id="ARBA00022989"/>
    </source>
</evidence>
<comment type="caution">
    <text evidence="12">The sequence shown here is derived from an EMBL/GenBank/DDBJ whole genome shotgun (WGS) entry which is preliminary data.</text>
</comment>
<comment type="similarity">
    <text evidence="2 11">Belongs to the mitochondrial carrier (TC 2.A.29) family.</text>
</comment>
<name>A0AAV7MRD9_PLEWA</name>
<dbReference type="AlphaFoldDB" id="A0AAV7MRD9"/>
<dbReference type="Proteomes" id="UP001066276">
    <property type="component" value="Chromosome 9"/>
</dbReference>
<protein>
    <recommendedName>
        <fullName evidence="14">Solute carrier family 25 member 47</fullName>
    </recommendedName>
</protein>
<keyword evidence="7" id="KW-1133">Transmembrane helix</keyword>
<keyword evidence="13" id="KW-1185">Reference proteome</keyword>
<evidence type="ECO:0000256" key="1">
    <source>
        <dbReference type="ARBA" id="ARBA00004448"/>
    </source>
</evidence>
<evidence type="ECO:0000256" key="11">
    <source>
        <dbReference type="RuleBase" id="RU000488"/>
    </source>
</evidence>
<evidence type="ECO:0000256" key="6">
    <source>
        <dbReference type="ARBA" id="ARBA00022792"/>
    </source>
</evidence>
<dbReference type="InterPro" id="IPR018108">
    <property type="entry name" value="MCP_transmembrane"/>
</dbReference>
<keyword evidence="5" id="KW-0677">Repeat</keyword>
<dbReference type="PANTHER" id="PTHR45624:SF3">
    <property type="entry name" value="SOLUTE CARRIER FAMILY 25 MEMBER 47"/>
    <property type="match status" value="1"/>
</dbReference>
<reference evidence="12" key="1">
    <citation type="journal article" date="2022" name="bioRxiv">
        <title>Sequencing and chromosome-scale assembly of the giantPleurodeles waltlgenome.</title>
        <authorList>
            <person name="Brown T."/>
            <person name="Elewa A."/>
            <person name="Iarovenko S."/>
            <person name="Subramanian E."/>
            <person name="Araus A.J."/>
            <person name="Petzold A."/>
            <person name="Susuki M."/>
            <person name="Suzuki K.-i.T."/>
            <person name="Hayashi T."/>
            <person name="Toyoda A."/>
            <person name="Oliveira C."/>
            <person name="Osipova E."/>
            <person name="Leigh N.D."/>
            <person name="Simon A."/>
            <person name="Yun M.H."/>
        </authorList>
    </citation>
    <scope>NUCLEOTIDE SEQUENCE</scope>
    <source>
        <strain evidence="12">20211129_DDA</strain>
        <tissue evidence="12">Liver</tissue>
    </source>
</reference>
<dbReference type="PROSITE" id="PS50920">
    <property type="entry name" value="SOLCAR"/>
    <property type="match status" value="3"/>
</dbReference>
<keyword evidence="6" id="KW-0999">Mitochondrion inner membrane</keyword>
<evidence type="ECO:0000313" key="12">
    <source>
        <dbReference type="EMBL" id="KAJ1104942.1"/>
    </source>
</evidence>
<evidence type="ECO:0000256" key="2">
    <source>
        <dbReference type="ARBA" id="ARBA00006375"/>
    </source>
</evidence>
<feature type="repeat" description="Solcar" evidence="10">
    <location>
        <begin position="24"/>
        <end position="107"/>
    </location>
</feature>
<evidence type="ECO:0000256" key="10">
    <source>
        <dbReference type="PROSITE-ProRule" id="PRU00282"/>
    </source>
</evidence>
<dbReference type="GO" id="GO:0022857">
    <property type="term" value="F:transmembrane transporter activity"/>
    <property type="evidence" value="ECO:0007669"/>
    <property type="project" value="TreeGrafter"/>
</dbReference>
<comment type="subcellular location">
    <subcellularLocation>
        <location evidence="1">Mitochondrion inner membrane</location>
        <topology evidence="1">Multi-pass membrane protein</topology>
    </subcellularLocation>
</comment>
<accession>A0AAV7MRD9</accession>
<dbReference type="PANTHER" id="PTHR45624">
    <property type="entry name" value="MITOCHONDRIAL BASIC AMINO ACIDS TRANSPORTER-RELATED"/>
    <property type="match status" value="1"/>
</dbReference>
<dbReference type="InterPro" id="IPR050567">
    <property type="entry name" value="Mitochondrial_Carrier"/>
</dbReference>
<evidence type="ECO:0008006" key="14">
    <source>
        <dbReference type="Google" id="ProtNLM"/>
    </source>
</evidence>
<evidence type="ECO:0000256" key="4">
    <source>
        <dbReference type="ARBA" id="ARBA00022692"/>
    </source>
</evidence>
<evidence type="ECO:0000256" key="9">
    <source>
        <dbReference type="ARBA" id="ARBA00023136"/>
    </source>
</evidence>
<sequence length="320" mass="35053">MAKSRTDVSCSQESVTKTPDLNVLMQIGTRSSYSWCGAFGVAVGYPLDTIKVRIQTQRAYSGVWHCIHSTYKREKISGFFKGMSMPVSTVSVSSSIIFGTYRNCLHNICKLRYGNAEVKPSKLDIFASGYAAGAVQVVVTSPADVAKVRLQTQMHPHHSVQSASLVSGPKYHGPVHCLMTIVREEGFLGLYKGCAALMCRDCPSFATYFLSYAVLREWLVPAGQNKSETVGVLLSGGCAGMLAWTLVTPMDVIKARLQVDGLGQQKYRGVLHCITKSVKQEGLKVLFKGLGLNCLRAFPVNMVVFFTYEVILKLTKQLAT</sequence>
<proteinExistence type="inferred from homology"/>
<evidence type="ECO:0000256" key="5">
    <source>
        <dbReference type="ARBA" id="ARBA00022737"/>
    </source>
</evidence>
<organism evidence="12 13">
    <name type="scientific">Pleurodeles waltl</name>
    <name type="common">Iberian ribbed newt</name>
    <dbReference type="NCBI Taxonomy" id="8319"/>
    <lineage>
        <taxon>Eukaryota</taxon>
        <taxon>Metazoa</taxon>
        <taxon>Chordata</taxon>
        <taxon>Craniata</taxon>
        <taxon>Vertebrata</taxon>
        <taxon>Euteleostomi</taxon>
        <taxon>Amphibia</taxon>
        <taxon>Batrachia</taxon>
        <taxon>Caudata</taxon>
        <taxon>Salamandroidea</taxon>
        <taxon>Salamandridae</taxon>
        <taxon>Pleurodelinae</taxon>
        <taxon>Pleurodeles</taxon>
    </lineage>
</organism>
<dbReference type="Pfam" id="PF00153">
    <property type="entry name" value="Mito_carr"/>
    <property type="match status" value="3"/>
</dbReference>
<evidence type="ECO:0000313" key="13">
    <source>
        <dbReference type="Proteomes" id="UP001066276"/>
    </source>
</evidence>